<dbReference type="GO" id="GO:0008270">
    <property type="term" value="F:zinc ion binding"/>
    <property type="evidence" value="ECO:0007669"/>
    <property type="project" value="UniProtKB-KW"/>
</dbReference>
<evidence type="ECO:0000313" key="12">
    <source>
        <dbReference type="Proteomes" id="UP000831759"/>
    </source>
</evidence>
<dbReference type="SUPFAM" id="SSF111304">
    <property type="entry name" value="Recombination protein RecR"/>
    <property type="match status" value="1"/>
</dbReference>
<keyword evidence="1 7" id="KW-0479">Metal-binding</keyword>
<dbReference type="GO" id="GO:0006281">
    <property type="term" value="P:DNA repair"/>
    <property type="evidence" value="ECO:0007669"/>
    <property type="project" value="UniProtKB-UniRule"/>
</dbReference>
<dbReference type="RefSeq" id="WP_094195826.1">
    <property type="nucleotide sequence ID" value="NZ_CP022390.1"/>
</dbReference>
<dbReference type="EMBL" id="CP094619">
    <property type="protein sequence ID" value="UQN36815.1"/>
    <property type="molecule type" value="Genomic_DNA"/>
</dbReference>
<dbReference type="Pfam" id="PF13662">
    <property type="entry name" value="Toprim_4"/>
    <property type="match status" value="1"/>
</dbReference>
<dbReference type="PANTHER" id="PTHR30446:SF0">
    <property type="entry name" value="RECOMBINATION PROTEIN RECR"/>
    <property type="match status" value="1"/>
</dbReference>
<evidence type="ECO:0000256" key="2">
    <source>
        <dbReference type="ARBA" id="ARBA00022763"/>
    </source>
</evidence>
<proteinExistence type="inferred from homology"/>
<dbReference type="GO" id="GO:0006310">
    <property type="term" value="P:DNA recombination"/>
    <property type="evidence" value="ECO:0007669"/>
    <property type="project" value="UniProtKB-UniRule"/>
</dbReference>
<comment type="similarity">
    <text evidence="7">Belongs to the RecR family.</text>
</comment>
<keyword evidence="3 7" id="KW-0863">Zinc-finger</keyword>
<accession>A0A3G2HSJ7</accession>
<dbReference type="PROSITE" id="PS50880">
    <property type="entry name" value="TOPRIM"/>
    <property type="match status" value="1"/>
</dbReference>
<dbReference type="InterPro" id="IPR000093">
    <property type="entry name" value="DNA_Rcmb_RecR"/>
</dbReference>
<evidence type="ECO:0000313" key="9">
    <source>
        <dbReference type="EMBL" id="AYN19979.1"/>
    </source>
</evidence>
<dbReference type="PANTHER" id="PTHR30446">
    <property type="entry name" value="RECOMBINATION PROTEIN RECR"/>
    <property type="match status" value="1"/>
</dbReference>
<dbReference type="EMBL" id="CP032153">
    <property type="protein sequence ID" value="AYN19979.1"/>
    <property type="molecule type" value="Genomic_DNA"/>
</dbReference>
<keyword evidence="4 7" id="KW-0862">Zinc</keyword>
<dbReference type="Pfam" id="PF21175">
    <property type="entry name" value="RecR_C"/>
    <property type="match status" value="1"/>
</dbReference>
<dbReference type="NCBIfam" id="TIGR00615">
    <property type="entry name" value="recR"/>
    <property type="match status" value="1"/>
</dbReference>
<dbReference type="OrthoDB" id="9802672at2"/>
<dbReference type="InterPro" id="IPR034137">
    <property type="entry name" value="TOPRIM_RecR"/>
</dbReference>
<evidence type="ECO:0000259" key="8">
    <source>
        <dbReference type="PROSITE" id="PS50880"/>
    </source>
</evidence>
<dbReference type="InterPro" id="IPR015967">
    <property type="entry name" value="Rcmb_RecR_Znf"/>
</dbReference>
<dbReference type="GO" id="GO:0003677">
    <property type="term" value="F:DNA binding"/>
    <property type="evidence" value="ECO:0007669"/>
    <property type="project" value="UniProtKB-UniRule"/>
</dbReference>
<comment type="function">
    <text evidence="7">May play a role in DNA repair. It seems to be involved in an RecBC-independent recombinational process of DNA repair. It may act with RecF and RecO.</text>
</comment>
<evidence type="ECO:0000256" key="7">
    <source>
        <dbReference type="HAMAP-Rule" id="MF_00017"/>
    </source>
</evidence>
<dbReference type="Gene3D" id="1.10.8.420">
    <property type="entry name" value="RecR Domain 1"/>
    <property type="match status" value="1"/>
</dbReference>
<gene>
    <name evidence="7 9" type="primary">recR</name>
    <name evidence="9" type="ORF">D3M96_05150</name>
    <name evidence="10" type="ORF">MTR80_03600</name>
</gene>
<dbReference type="HAMAP" id="MF_00017">
    <property type="entry name" value="RecR"/>
    <property type="match status" value="1"/>
</dbReference>
<keyword evidence="12" id="KW-1185">Reference proteome</keyword>
<evidence type="ECO:0000313" key="11">
    <source>
        <dbReference type="Proteomes" id="UP000268070"/>
    </source>
</evidence>
<dbReference type="CDD" id="cd01025">
    <property type="entry name" value="TOPRIM_recR"/>
    <property type="match status" value="1"/>
</dbReference>
<dbReference type="Pfam" id="PF02132">
    <property type="entry name" value="RecR_ZnF"/>
    <property type="match status" value="1"/>
</dbReference>
<keyword evidence="6 7" id="KW-0234">DNA repair</keyword>
<dbReference type="SMART" id="SM00493">
    <property type="entry name" value="TOPRIM"/>
    <property type="match status" value="1"/>
</dbReference>
<organism evidence="9 11">
    <name type="scientific">Alcaligenes aquatilis</name>
    <dbReference type="NCBI Taxonomy" id="323284"/>
    <lineage>
        <taxon>Bacteria</taxon>
        <taxon>Pseudomonadati</taxon>
        <taxon>Pseudomonadota</taxon>
        <taxon>Betaproteobacteria</taxon>
        <taxon>Burkholderiales</taxon>
        <taxon>Alcaligenaceae</taxon>
        <taxon>Alcaligenes</taxon>
    </lineage>
</organism>
<dbReference type="Proteomes" id="UP000268070">
    <property type="component" value="Chromosome"/>
</dbReference>
<dbReference type="AlphaFoldDB" id="A0A3G2HSJ7"/>
<evidence type="ECO:0000256" key="4">
    <source>
        <dbReference type="ARBA" id="ARBA00022833"/>
    </source>
</evidence>
<keyword evidence="5 7" id="KW-0233">DNA recombination</keyword>
<dbReference type="Gene3D" id="3.40.1360.10">
    <property type="match status" value="1"/>
</dbReference>
<feature type="zinc finger region" description="C4-type" evidence="7">
    <location>
        <begin position="62"/>
        <end position="77"/>
    </location>
</feature>
<dbReference type="GeneID" id="96867994"/>
<name>A0A3G2HSJ7_9BURK</name>
<keyword evidence="2 7" id="KW-0227">DNA damage</keyword>
<dbReference type="InterPro" id="IPR023627">
    <property type="entry name" value="Rcmb_RecR"/>
</dbReference>
<dbReference type="InterPro" id="IPR006171">
    <property type="entry name" value="TOPRIM_dom"/>
</dbReference>
<accession>A0A3R9BFL0</accession>
<dbReference type="KEGG" id="aaqu:D3M96_05150"/>
<reference evidence="10 12" key="2">
    <citation type="journal article" date="2022" name="Int. J. Syst. Evol. Microbiol.">
        <title>Characterization of Alcaligenes aquatilis as a novel member of heterotrophic nitrifier-aerobic denitrifier and its performance in treating piggery wastewater.</title>
        <authorList>
            <person name="Cao X."/>
            <person name="Zhao B."/>
            <person name="Wu Y."/>
            <person name="Huang J."/>
            <person name="Wang H."/>
            <person name="Sun X."/>
            <person name="Li S."/>
        </authorList>
    </citation>
    <scope>NUCLEOTIDE SEQUENCE [LARGE SCALE GENOMIC DNA]</scope>
    <source>
        <strain evidence="10 12">AS1</strain>
    </source>
</reference>
<evidence type="ECO:0000313" key="10">
    <source>
        <dbReference type="EMBL" id="UQN36815.1"/>
    </source>
</evidence>
<evidence type="ECO:0000256" key="3">
    <source>
        <dbReference type="ARBA" id="ARBA00022771"/>
    </source>
</evidence>
<evidence type="ECO:0000256" key="1">
    <source>
        <dbReference type="ARBA" id="ARBA00022723"/>
    </source>
</evidence>
<evidence type="ECO:0000256" key="6">
    <source>
        <dbReference type="ARBA" id="ARBA00023204"/>
    </source>
</evidence>
<evidence type="ECO:0000256" key="5">
    <source>
        <dbReference type="ARBA" id="ARBA00023172"/>
    </source>
</evidence>
<feature type="domain" description="Toprim" evidence="8">
    <location>
        <begin position="85"/>
        <end position="180"/>
    </location>
</feature>
<reference evidence="9 11" key="1">
    <citation type="submission" date="2018-09" db="EMBL/GenBank/DDBJ databases">
        <title>Complete genome sequence of the hydrocarbonoclastic bacterium Alcaligenes aquatilis QD168, isolated from a crude-oil polluted marine sediment of Central Chile.</title>
        <authorList>
            <person name="Duran R.E."/>
            <person name="Barra B."/>
            <person name="Salva-Serra F."/>
            <person name="Mendez V."/>
            <person name="Moore E.R.B."/>
            <person name="Seeger M."/>
        </authorList>
    </citation>
    <scope>NUCLEOTIDE SEQUENCE [LARGE SCALE GENOMIC DNA]</scope>
    <source>
        <strain evidence="9 11">QD168</strain>
    </source>
</reference>
<protein>
    <recommendedName>
        <fullName evidence="7">Recombination protein RecR</fullName>
    </recommendedName>
</protein>
<sequence>MNEPQIAEPEPLRALIQALRRLPGVGERSARRMAYHLLQHDLVGADQLSRALEHATTALQHCQRCNGFTVQAICETCANPRRDPALLCVVETPADQNMIEATHGYRGLYYVLMGRLTPLEGIGPDALQFDRLLERASDGQVQEVILATNFTAEGETTAHHLAEMLTSQGLKVTRLARGVPAGSELEYVDPSTIAWALMERRAT</sequence>
<dbReference type="Pfam" id="PF21176">
    <property type="entry name" value="RecR_HhH"/>
    <property type="match status" value="1"/>
</dbReference>
<dbReference type="Proteomes" id="UP000831759">
    <property type="component" value="Chromosome"/>
</dbReference>